<dbReference type="EMBL" id="CP086137">
    <property type="protein sequence ID" value="UEM17932.1"/>
    <property type="molecule type" value="Genomic_DNA"/>
</dbReference>
<reference evidence="2 3" key="2">
    <citation type="journal article" date="2022" name="Int. J. Syst. Evol. Microbiol.">
        <title>Strains of Bradyrhizobium barranii sp. nov. associated with legumes native to Canada are symbionts of soybeans and belong to different subspecies (subsp. barranii subsp. nov. and subsp. apii subsp. nov.) and symbiovars (sv. glycinearum and sv. septentrionale).</title>
        <authorList>
            <person name="Bromfield E.S.P."/>
            <person name="Cloutier S."/>
            <person name="Wasai-Hara S."/>
            <person name="Minamisawa K."/>
        </authorList>
    </citation>
    <scope>NUCLEOTIDE SEQUENCE [LARGE SCALE GENOMIC DNA]</scope>
    <source>
        <strain evidence="3">144S4</strain>
        <plasmid evidence="2 3">pBb144S4a</plasmid>
    </source>
</reference>
<dbReference type="RefSeq" id="WP_208089734.1">
    <property type="nucleotide sequence ID" value="NZ_CP086137.1"/>
</dbReference>
<geneLocation type="plasmid" evidence="2 3">
    <name>pBb144S4a</name>
</geneLocation>
<sequence length="60" mass="6876">MMNDHEIRLMVDDALILAPIVMYRLDRKTDIEARQILPNDMGIQFAGPGMGSIIKMSWRS</sequence>
<organism evidence="1">
    <name type="scientific">Bradyrhizobium barranii subsp. barranii</name>
    <dbReference type="NCBI Taxonomy" id="2823807"/>
    <lineage>
        <taxon>Bacteria</taxon>
        <taxon>Pseudomonadati</taxon>
        <taxon>Pseudomonadota</taxon>
        <taxon>Alphaproteobacteria</taxon>
        <taxon>Hyphomicrobiales</taxon>
        <taxon>Nitrobacteraceae</taxon>
        <taxon>Bradyrhizobium</taxon>
        <taxon>Bradyrhizobium barranii</taxon>
    </lineage>
</organism>
<evidence type="ECO:0000313" key="3">
    <source>
        <dbReference type="Proteomes" id="UP000664702"/>
    </source>
</evidence>
<accession>A0A939MNG9</accession>
<dbReference type="EMBL" id="JAGEMI010000004">
    <property type="protein sequence ID" value="MBO1869192.1"/>
    <property type="molecule type" value="Genomic_DNA"/>
</dbReference>
<name>A0A939MNG9_9BRAD</name>
<gene>
    <name evidence="2" type="ORF">J4G43_052940</name>
    <name evidence="1" type="ORF">J4G43_53350</name>
</gene>
<protein>
    <submittedName>
        <fullName evidence="1">Uncharacterized protein</fullName>
    </submittedName>
</protein>
<proteinExistence type="predicted"/>
<evidence type="ECO:0000313" key="1">
    <source>
        <dbReference type="EMBL" id="MBO1869192.1"/>
    </source>
</evidence>
<reference evidence="1" key="1">
    <citation type="submission" date="2021-03" db="EMBL/GenBank/DDBJ databases">
        <title>Whole Genome Sequence of Bradyrhizobium sp. Strain 144S4.</title>
        <authorList>
            <person name="Bromfield E.S.P."/>
            <person name="Cloutier S."/>
        </authorList>
    </citation>
    <scope>NUCLEOTIDE SEQUENCE [LARGE SCALE GENOMIC DNA]</scope>
    <source>
        <strain evidence="1">144S4</strain>
    </source>
</reference>
<evidence type="ECO:0000313" key="2">
    <source>
        <dbReference type="EMBL" id="UEM17932.1"/>
    </source>
</evidence>
<dbReference type="AlphaFoldDB" id="A0A939MNG9"/>
<keyword evidence="2" id="KW-0614">Plasmid</keyword>
<dbReference type="KEGG" id="bban:J4G43_052940"/>
<dbReference type="Proteomes" id="UP000664702">
    <property type="component" value="Plasmid pBb144S4a"/>
</dbReference>